<reference evidence="2 3" key="1">
    <citation type="submission" date="2012-04" db="EMBL/GenBank/DDBJ databases">
        <title>The Genome Sequence of Loa loa.</title>
        <authorList>
            <consortium name="The Broad Institute Genome Sequencing Platform"/>
            <consortium name="Broad Institute Genome Sequencing Center for Infectious Disease"/>
            <person name="Nutman T.B."/>
            <person name="Fink D.L."/>
            <person name="Russ C."/>
            <person name="Young S."/>
            <person name="Zeng Q."/>
            <person name="Gargeya S."/>
            <person name="Alvarado L."/>
            <person name="Berlin A."/>
            <person name="Chapman S.B."/>
            <person name="Chen Z."/>
            <person name="Freedman E."/>
            <person name="Gellesch M."/>
            <person name="Goldberg J."/>
            <person name="Griggs A."/>
            <person name="Gujja S."/>
            <person name="Heilman E.R."/>
            <person name="Heiman D."/>
            <person name="Howarth C."/>
            <person name="Mehta T."/>
            <person name="Neiman D."/>
            <person name="Pearson M."/>
            <person name="Roberts A."/>
            <person name="Saif S."/>
            <person name="Shea T."/>
            <person name="Shenoy N."/>
            <person name="Sisk P."/>
            <person name="Stolte C."/>
            <person name="Sykes S."/>
            <person name="White J."/>
            <person name="Yandava C."/>
            <person name="Haas B."/>
            <person name="Henn M.R."/>
            <person name="Nusbaum C."/>
            <person name="Birren B."/>
        </authorList>
    </citation>
    <scope>NUCLEOTIDE SEQUENCE [LARGE SCALE GENOMIC DNA]</scope>
</reference>
<evidence type="ECO:0000256" key="1">
    <source>
        <dbReference type="SAM" id="MobiDB-lite"/>
    </source>
</evidence>
<accession>A0A1S0TX66</accession>
<organism evidence="3 4">
    <name type="scientific">Loa loa</name>
    <name type="common">Eye worm</name>
    <name type="synonym">Filaria loa</name>
    <dbReference type="NCBI Taxonomy" id="7209"/>
    <lineage>
        <taxon>Eukaryota</taxon>
        <taxon>Metazoa</taxon>
        <taxon>Ecdysozoa</taxon>
        <taxon>Nematoda</taxon>
        <taxon>Chromadorea</taxon>
        <taxon>Rhabditida</taxon>
        <taxon>Spirurina</taxon>
        <taxon>Spiruromorpha</taxon>
        <taxon>Filarioidea</taxon>
        <taxon>Onchocercidae</taxon>
        <taxon>Loa</taxon>
    </lineage>
</organism>
<dbReference type="WBParaSite" id="EN70_4495">
    <property type="protein sequence ID" value="EN70_4495"/>
    <property type="gene ID" value="EN70_4495"/>
</dbReference>
<dbReference type="OMA" id="NNICTHA"/>
<reference evidence="4" key="2">
    <citation type="submission" date="2016-11" db="UniProtKB">
        <authorList>
            <consortium name="WormBaseParasite"/>
        </authorList>
    </citation>
    <scope>IDENTIFICATION</scope>
</reference>
<dbReference type="AlphaFoldDB" id="A0A1I7VNE7"/>
<proteinExistence type="predicted"/>
<evidence type="ECO:0000313" key="3">
    <source>
        <dbReference type="Proteomes" id="UP000095285"/>
    </source>
</evidence>
<protein>
    <submittedName>
        <fullName evidence="4">Protein kinase domain-containing protein</fullName>
    </submittedName>
</protein>
<dbReference type="OrthoDB" id="8960888at2759"/>
<evidence type="ECO:0000313" key="2">
    <source>
        <dbReference type="EMBL" id="EFO21681.2"/>
    </source>
</evidence>
<name>A0A1I7VNE7_LOALO</name>
<keyword evidence="3" id="KW-1185">Reference proteome</keyword>
<dbReference type="Proteomes" id="UP000095285">
    <property type="component" value="Unassembled WGS sequence"/>
</dbReference>
<dbReference type="GeneID" id="9944220"/>
<dbReference type="KEGG" id="loa:LOAG_06804"/>
<dbReference type="RefSeq" id="XP_003142388.2">
    <property type="nucleotide sequence ID" value="XM_003142340.2"/>
</dbReference>
<gene>
    <name evidence="2 4" type="ORF">LOAG_06804</name>
</gene>
<evidence type="ECO:0000313" key="4">
    <source>
        <dbReference type="WBParaSite" id="EN70_4495"/>
    </source>
</evidence>
<feature type="compositionally biased region" description="Polar residues" evidence="1">
    <location>
        <begin position="246"/>
        <end position="259"/>
    </location>
</feature>
<sequence length="474" mass="53661">MKRFLHLFLVGSLVVYFVYSFKIIEKKQHYRFRRCICLKIQPSLCQCNNEKELKQAAQQLYQGKSLAIASITERNAPISQKSAQLSACIPICLQTCVKKQYSRCQQSCQNMCKVEQSIPPFELSQAIPQQQQQLLQTQHEYFPPQHQTWESNMQEDSTAPVSEIQLSTAIPMSSVSKTSILVKESSKPLSLPFSDSTGQFDIPYGRFSDNNNNICTHACMPSCPCIQQSTSITAPVLQHQPPLESTVHQPSMSKGSFRQESAADNDKMPHLTQTLCASLCMPSCRDQCIHQTTILPSAFYSTPSPAFTYSLLTVQSQSSEQKYSAKAKKIPTNKAPKTRHFSVCLYICQDKCMQQCVQQNRSAKQCNISCNYACDDNCAQQRQQQQQLPELIQSQELPQPIHQQRQQISGIQYSPSFTRIQQVQQQIPINEIFPEQLLSQQQLGCSQQTSGILQCVPRIIIPANPEIHAKRKLE</sequence>
<dbReference type="CTD" id="9944220"/>
<accession>A0A1I7VNE7</accession>
<feature type="region of interest" description="Disordered" evidence="1">
    <location>
        <begin position="241"/>
        <end position="260"/>
    </location>
</feature>
<dbReference type="EMBL" id="JH712067">
    <property type="protein sequence ID" value="EFO21681.2"/>
    <property type="molecule type" value="Genomic_DNA"/>
</dbReference>